<evidence type="ECO:0000256" key="1">
    <source>
        <dbReference type="ARBA" id="ARBA00004123"/>
    </source>
</evidence>
<dbReference type="InterPro" id="IPR011598">
    <property type="entry name" value="bHLH_dom"/>
</dbReference>
<evidence type="ECO:0000313" key="7">
    <source>
        <dbReference type="EMBL" id="KAL3525549.1"/>
    </source>
</evidence>
<keyword evidence="8" id="KW-1185">Reference proteome</keyword>
<keyword evidence="3" id="KW-0804">Transcription</keyword>
<dbReference type="AlphaFoldDB" id="A0ABD3A1J0"/>
<evidence type="ECO:0000256" key="5">
    <source>
        <dbReference type="SAM" id="MobiDB-lite"/>
    </source>
</evidence>
<dbReference type="GO" id="GO:0005634">
    <property type="term" value="C:nucleus"/>
    <property type="evidence" value="ECO:0007669"/>
    <property type="project" value="UniProtKB-SubCell"/>
</dbReference>
<proteinExistence type="predicted"/>
<dbReference type="EMBL" id="JBJUIK010000006">
    <property type="protein sequence ID" value="KAL3525549.1"/>
    <property type="molecule type" value="Genomic_DNA"/>
</dbReference>
<organism evidence="7 8">
    <name type="scientific">Cinchona calisaya</name>
    <dbReference type="NCBI Taxonomy" id="153742"/>
    <lineage>
        <taxon>Eukaryota</taxon>
        <taxon>Viridiplantae</taxon>
        <taxon>Streptophyta</taxon>
        <taxon>Embryophyta</taxon>
        <taxon>Tracheophyta</taxon>
        <taxon>Spermatophyta</taxon>
        <taxon>Magnoliopsida</taxon>
        <taxon>eudicotyledons</taxon>
        <taxon>Gunneridae</taxon>
        <taxon>Pentapetalae</taxon>
        <taxon>asterids</taxon>
        <taxon>lamiids</taxon>
        <taxon>Gentianales</taxon>
        <taxon>Rubiaceae</taxon>
        <taxon>Cinchonoideae</taxon>
        <taxon>Cinchoneae</taxon>
        <taxon>Cinchona</taxon>
    </lineage>
</organism>
<evidence type="ECO:0000256" key="4">
    <source>
        <dbReference type="ARBA" id="ARBA00023242"/>
    </source>
</evidence>
<dbReference type="Gene3D" id="4.10.280.10">
    <property type="entry name" value="Helix-loop-helix DNA-binding domain"/>
    <property type="match status" value="1"/>
</dbReference>
<dbReference type="PANTHER" id="PTHR45959:SF2">
    <property type="entry name" value="BHLH TRANSCRIPTION FACTOR"/>
    <property type="match status" value="1"/>
</dbReference>
<dbReference type="PROSITE" id="PS50888">
    <property type="entry name" value="BHLH"/>
    <property type="match status" value="1"/>
</dbReference>
<comment type="subcellular location">
    <subcellularLocation>
        <location evidence="1">Nucleus</location>
    </subcellularLocation>
</comment>
<evidence type="ECO:0000313" key="8">
    <source>
        <dbReference type="Proteomes" id="UP001630127"/>
    </source>
</evidence>
<accession>A0ABD3A1J0</accession>
<name>A0ABD3A1J0_9GENT</name>
<feature type="domain" description="BHLH" evidence="6">
    <location>
        <begin position="152"/>
        <end position="201"/>
    </location>
</feature>
<feature type="region of interest" description="Disordered" evidence="5">
    <location>
        <begin position="212"/>
        <end position="236"/>
    </location>
</feature>
<sequence>MDLSTAKWLSELEMDDPALNYKWPEMMNSIDQSVNDDVFFDQFASIYQSTCTEEEKQPYAASQTATTSILIKPSIQLNKKQNTSQRLTSSPLPRIISFGNFNDIEKPKYTSVKTESYDMTMPLGSINSFGEQYGTEYGIEPFHKKGLFRTPLQAQDHVLSERKRREKLSQHFISLSAIVPDLKKWDKASIIGGAIKRIKQLEERIKLFEERKSKRKPRPEESSIVSGKRGRPRTYNYEDASSCGEIENVIFDDSSCDDQQYSSSSAAAENIELRISGGDVLIRVQCKKQKEIMLGFFSEMEKINYLTITNSNFMPFGEGMLLISAVAQMDEEFSMAADDIANDIRKALLKPFNFHWQFGN</sequence>
<keyword evidence="4" id="KW-0539">Nucleus</keyword>
<keyword evidence="2" id="KW-0805">Transcription regulation</keyword>
<dbReference type="InterPro" id="IPR052610">
    <property type="entry name" value="bHLH_transcription_regulator"/>
</dbReference>
<dbReference type="PANTHER" id="PTHR45959">
    <property type="entry name" value="BHLH TRANSCRIPTION FACTOR"/>
    <property type="match status" value="1"/>
</dbReference>
<dbReference type="Pfam" id="PF00010">
    <property type="entry name" value="HLH"/>
    <property type="match status" value="1"/>
</dbReference>
<dbReference type="SMART" id="SM00353">
    <property type="entry name" value="HLH"/>
    <property type="match status" value="1"/>
</dbReference>
<gene>
    <name evidence="7" type="ORF">ACH5RR_013921</name>
</gene>
<evidence type="ECO:0000256" key="2">
    <source>
        <dbReference type="ARBA" id="ARBA00023015"/>
    </source>
</evidence>
<evidence type="ECO:0000259" key="6">
    <source>
        <dbReference type="PROSITE" id="PS50888"/>
    </source>
</evidence>
<protein>
    <recommendedName>
        <fullName evidence="6">BHLH domain-containing protein</fullName>
    </recommendedName>
</protein>
<dbReference type="InterPro" id="IPR036638">
    <property type="entry name" value="HLH_DNA-bd_sf"/>
</dbReference>
<comment type="caution">
    <text evidence="7">The sequence shown here is derived from an EMBL/GenBank/DDBJ whole genome shotgun (WGS) entry which is preliminary data.</text>
</comment>
<evidence type="ECO:0000256" key="3">
    <source>
        <dbReference type="ARBA" id="ARBA00023163"/>
    </source>
</evidence>
<dbReference type="SUPFAM" id="SSF47459">
    <property type="entry name" value="HLH, helix-loop-helix DNA-binding domain"/>
    <property type="match status" value="1"/>
</dbReference>
<reference evidence="7 8" key="1">
    <citation type="submission" date="2024-11" db="EMBL/GenBank/DDBJ databases">
        <title>A near-complete genome assembly of Cinchona calisaya.</title>
        <authorList>
            <person name="Lian D.C."/>
            <person name="Zhao X.W."/>
            <person name="Wei L."/>
        </authorList>
    </citation>
    <scope>NUCLEOTIDE SEQUENCE [LARGE SCALE GENOMIC DNA]</scope>
    <source>
        <tissue evidence="7">Nenye</tissue>
    </source>
</reference>
<dbReference type="Proteomes" id="UP001630127">
    <property type="component" value="Unassembled WGS sequence"/>
</dbReference>